<protein>
    <submittedName>
        <fullName evidence="3">Uncharacterized protein</fullName>
    </submittedName>
</protein>
<dbReference type="Gene3D" id="3.10.20.580">
    <property type="match status" value="1"/>
</dbReference>
<dbReference type="AlphaFoldDB" id="A0ABC7ZJA4"/>
<dbReference type="Gene3D" id="3.60.15.10">
    <property type="entry name" value="Ribonuclease Z/Hydroxyacylglutathione hydrolase-like"/>
    <property type="match status" value="1"/>
</dbReference>
<organism evidence="3 4">
    <name type="scientific">Mycoplasmoides genitalium M6320</name>
    <dbReference type="NCBI Taxonomy" id="662945"/>
    <lineage>
        <taxon>Bacteria</taxon>
        <taxon>Bacillati</taxon>
        <taxon>Mycoplasmatota</taxon>
        <taxon>Mycoplasmoidales</taxon>
        <taxon>Mycoplasmoidaceae</taxon>
        <taxon>Mycoplasmoides</taxon>
    </lineage>
</organism>
<dbReference type="SUPFAM" id="SSF56281">
    <property type="entry name" value="Metallo-hydrolase/oxidoreductase"/>
    <property type="match status" value="1"/>
</dbReference>
<evidence type="ECO:0000313" key="4">
    <source>
        <dbReference type="Proteomes" id="UP000005254"/>
    </source>
</evidence>
<proteinExistence type="predicted"/>
<dbReference type="PANTHER" id="PTHR43694">
    <property type="entry name" value="RIBONUCLEASE J"/>
    <property type="match status" value="1"/>
</dbReference>
<name>A0ABC7ZJA4_MYCGT</name>
<sequence>MAKIKFFALGGQDERGKNCYVLEIDNDVFIFNVGSLTPTTAVLGVKKIIPDFSWIQENQARVKGIFIGNAITENLGSLEFLFHTVGFFPIYTSSIGASVIKSKINENKLNIARDKLEIHELKPLETIEISNHSITPFKVSSSLPSSFGFALNTDNGYIVFIDDFIVLNDKNIAFENQLNQIIPKLSDNTLLLITGVGLVGRNSGFTTPKHKSLEQLNRIITPAKGRIFVACYDSNAYSVMTLAQIARMQNRPFIIYSQSFVHLFNTIVRQKLFNNTHLNTISIEEINNSTNSIVVLTSPPDKLYAKLFKIGMNEDERIRYRKSDTFIFMTPKVAGYEEIEAQILDDIARNEVSYYNLGREILSIQASDEDMKFLVSSLKPKYIIPTGGLYRDFINFTMVLKQAGAEQNQILIPFNGEVLTIENKKLDSKKNELKLNPKCVDSAGLQEIGASIMFERDQMSESGVVIIIIYFDQKNSEFLNEITYSFLGVSLDVPEKDKLKTKMEELIKKQINDIKDFTTIKKRIGKEISKELKVSIKRAVMNLFTKMTSKAPLILSTIISI</sequence>
<dbReference type="InterPro" id="IPR041636">
    <property type="entry name" value="RNase_J_C"/>
</dbReference>
<dbReference type="InterPro" id="IPR036866">
    <property type="entry name" value="RibonucZ/Hydroxyglut_hydro"/>
</dbReference>
<dbReference type="Proteomes" id="UP000005254">
    <property type="component" value="Chromosome"/>
</dbReference>
<dbReference type="InterPro" id="IPR004613">
    <property type="entry name" value="RNase_J"/>
</dbReference>
<dbReference type="InterPro" id="IPR055132">
    <property type="entry name" value="RNase_J_b_CASP"/>
</dbReference>
<evidence type="ECO:0000259" key="2">
    <source>
        <dbReference type="Pfam" id="PF22505"/>
    </source>
</evidence>
<evidence type="ECO:0000259" key="1">
    <source>
        <dbReference type="Pfam" id="PF17770"/>
    </source>
</evidence>
<dbReference type="NCBIfam" id="TIGR00649">
    <property type="entry name" value="MG423"/>
    <property type="match status" value="1"/>
</dbReference>
<dbReference type="Pfam" id="PF22505">
    <property type="entry name" value="RNase_J_b_CASP"/>
    <property type="match status" value="1"/>
</dbReference>
<gene>
    <name evidence="3" type="ORF">CM1_02540</name>
</gene>
<dbReference type="RefSeq" id="WP_014894511.1">
    <property type="nucleotide sequence ID" value="NC_018497.1"/>
</dbReference>
<dbReference type="Pfam" id="PF17770">
    <property type="entry name" value="RNase_J_C"/>
    <property type="match status" value="1"/>
</dbReference>
<dbReference type="EMBL" id="CP003772">
    <property type="protein sequence ID" value="AFQ04255.1"/>
    <property type="molecule type" value="Genomic_DNA"/>
</dbReference>
<feature type="domain" description="Ribonuclease J C-terminal" evidence="1">
    <location>
        <begin position="453"/>
        <end position="561"/>
    </location>
</feature>
<dbReference type="Gene3D" id="3.40.50.10710">
    <property type="entry name" value="Metallo-hydrolase/oxidoreductase"/>
    <property type="match status" value="1"/>
</dbReference>
<dbReference type="InterPro" id="IPR042173">
    <property type="entry name" value="RNase_J_2"/>
</dbReference>
<dbReference type="KEGG" id="mgx:CM1_02540"/>
<dbReference type="PANTHER" id="PTHR43694:SF1">
    <property type="entry name" value="RIBONUCLEASE J"/>
    <property type="match status" value="1"/>
</dbReference>
<accession>A0ABC7ZJA4</accession>
<feature type="domain" description="Ribonuclease J beta-CASP" evidence="2">
    <location>
        <begin position="224"/>
        <end position="344"/>
    </location>
</feature>
<evidence type="ECO:0000313" key="3">
    <source>
        <dbReference type="EMBL" id="AFQ04255.1"/>
    </source>
</evidence>
<reference evidence="3 4" key="1">
    <citation type="journal article" date="2012" name="J. Bacteriol.">
        <title>Draft Genome Sequences of Four Axenic Mycoplasma genitalium Strains Isolated from Denmark, Japan, and Australia.</title>
        <authorList>
            <person name="McGowin C.L."/>
            <person name="Ma L."/>
            <person name="Jensen J.S."/>
            <person name="Mancuso M.M."/>
            <person name="Hamasuna R."/>
            <person name="Adegboye D."/>
            <person name="Martin D.H."/>
        </authorList>
    </citation>
    <scope>NUCLEOTIDE SEQUENCE [LARGE SCALE GENOMIC DNA]</scope>
    <source>
        <strain evidence="3 4">M6320</strain>
    </source>
</reference>